<evidence type="ECO:0000313" key="2">
    <source>
        <dbReference type="Proteomes" id="UP000007077"/>
    </source>
</evidence>
<dbReference type="AlphaFoldDB" id="E4PS48"/>
<geneLocation type="plasmid" evidence="1 2">
    <name>pHP-187</name>
</geneLocation>
<dbReference type="KEGG" id="mad:HP15_p187g86"/>
<dbReference type="Proteomes" id="UP000007077">
    <property type="component" value="Plasmid pHP-187"/>
</dbReference>
<proteinExistence type="predicted"/>
<reference evidence="1 2" key="1">
    <citation type="journal article" date="2010" name="Stand. Genomic Sci.">
        <title>Complete genome sequence of Marinobacter adhaerens type strain (HP15), a diatom-interacting marine microorganism.</title>
        <authorList>
            <person name="Gardes A."/>
            <person name="Kaeppel E."/>
            <person name="Shehzad A."/>
            <person name="Seebah S."/>
            <person name="Teeling H."/>
            <person name="Yarza P."/>
            <person name="Glockner F.O."/>
            <person name="Grossart H.P."/>
            <person name="Ullrich M.S."/>
        </authorList>
    </citation>
    <scope>NUCLEOTIDE SEQUENCE [LARGE SCALE GENOMIC DNA]</scope>
    <source>
        <strain evidence="2">DSM 23420 / HP15</strain>
        <plasmid evidence="2">Plasmid pHP-187</plasmid>
    </source>
</reference>
<accession>E4PS48</accession>
<sequence length="41" mass="4460">MMALGVDLRGESKSIQLLLYHVFVGGWVLSKTPELNKASGN</sequence>
<gene>
    <name evidence="1" type="ordered locus">HP15_p187g86</name>
</gene>
<protein>
    <submittedName>
        <fullName evidence="1">Uncharacterized protein</fullName>
    </submittedName>
</protein>
<keyword evidence="1" id="KW-0614">Plasmid</keyword>
<name>E4PS48_MARAH</name>
<reference evidence="2" key="2">
    <citation type="submission" date="2010-02" db="EMBL/GenBank/DDBJ databases">
        <title>Complete genome sequence of Marinobacter adhaerens type strain (HP15).</title>
        <authorList>
            <person name="Gaerdes A.A.M."/>
            <person name="Kaeppel E."/>
            <person name="Shezad A."/>
            <person name="Seebah S."/>
            <person name="Teeling H."/>
            <person name="Yarza P."/>
            <person name="Gloeckner F.O."/>
            <person name="Ullrich M.S."/>
        </authorList>
    </citation>
    <scope>NUCLEOTIDE SEQUENCE [LARGE SCALE GENOMIC DNA]</scope>
    <source>
        <strain evidence="2">DSM 23420 / HP15</strain>
        <plasmid evidence="2">Plasmid pHP-187</plasmid>
    </source>
</reference>
<dbReference type="EMBL" id="CP001980">
    <property type="protein sequence ID" value="ADQ00083.1"/>
    <property type="molecule type" value="Genomic_DNA"/>
</dbReference>
<dbReference type="HOGENOM" id="CLU_3272475_0_0_6"/>
<evidence type="ECO:0000313" key="1">
    <source>
        <dbReference type="EMBL" id="ADQ00083.1"/>
    </source>
</evidence>
<organism evidence="1 2">
    <name type="scientific">Marinobacter adhaerens (strain DSM 23420 / HP15)</name>
    <dbReference type="NCBI Taxonomy" id="225937"/>
    <lineage>
        <taxon>Bacteria</taxon>
        <taxon>Pseudomonadati</taxon>
        <taxon>Pseudomonadota</taxon>
        <taxon>Gammaproteobacteria</taxon>
        <taxon>Pseudomonadales</taxon>
        <taxon>Marinobacteraceae</taxon>
        <taxon>Marinobacter</taxon>
    </lineage>
</organism>